<evidence type="ECO:0000313" key="3">
    <source>
        <dbReference type="EMBL" id="RKS84096.1"/>
    </source>
</evidence>
<accession>A0A495RAE0</accession>
<gene>
    <name evidence="3" type="ORF">BDK61_3496</name>
</gene>
<protein>
    <submittedName>
        <fullName evidence="3">Uncharacterized protein</fullName>
    </submittedName>
</protein>
<evidence type="ECO:0000313" key="4">
    <source>
        <dbReference type="Proteomes" id="UP000268233"/>
    </source>
</evidence>
<evidence type="ECO:0000256" key="1">
    <source>
        <dbReference type="SAM" id="MobiDB-lite"/>
    </source>
</evidence>
<proteinExistence type="predicted"/>
<keyword evidence="2" id="KW-0472">Membrane</keyword>
<dbReference type="AlphaFoldDB" id="A0A495RAE0"/>
<dbReference type="GeneID" id="99237404"/>
<reference evidence="3 4" key="1">
    <citation type="submission" date="2018-10" db="EMBL/GenBank/DDBJ databases">
        <title>Genomic Encyclopedia of Archaeal and Bacterial Type Strains, Phase II (KMG-II): from individual species to whole genera.</title>
        <authorList>
            <person name="Goeker M."/>
        </authorList>
    </citation>
    <scope>NUCLEOTIDE SEQUENCE [LARGE SCALE GENOMIC DNA]</scope>
    <source>
        <strain evidence="3 4">DSM 11927</strain>
    </source>
</reference>
<keyword evidence="2" id="KW-0812">Transmembrane</keyword>
<feature type="transmembrane region" description="Helical" evidence="2">
    <location>
        <begin position="32"/>
        <end position="50"/>
    </location>
</feature>
<keyword evidence="4" id="KW-1185">Reference proteome</keyword>
<evidence type="ECO:0000256" key="2">
    <source>
        <dbReference type="SAM" id="Phobius"/>
    </source>
</evidence>
<name>A0A495RAE0_9EURY</name>
<organism evidence="3 4">
    <name type="scientific">Haloarcula quadrata</name>
    <dbReference type="NCBI Taxonomy" id="182779"/>
    <lineage>
        <taxon>Archaea</taxon>
        <taxon>Methanobacteriati</taxon>
        <taxon>Methanobacteriota</taxon>
        <taxon>Stenosarchaea group</taxon>
        <taxon>Halobacteria</taxon>
        <taxon>Halobacteriales</taxon>
        <taxon>Haloarculaceae</taxon>
        <taxon>Haloarcula</taxon>
    </lineage>
</organism>
<keyword evidence="2" id="KW-1133">Transmembrane helix</keyword>
<dbReference type="RefSeq" id="WP_154021006.1">
    <property type="nucleotide sequence ID" value="NZ_RBWW01000001.1"/>
</dbReference>
<dbReference type="EMBL" id="RBWW01000001">
    <property type="protein sequence ID" value="RKS84096.1"/>
    <property type="molecule type" value="Genomic_DNA"/>
</dbReference>
<sequence>MVSTSTSGNSESGGSPSSSGSNGIVEFLKTPIGMAAVGGFGAAIIAGYFII</sequence>
<feature type="region of interest" description="Disordered" evidence="1">
    <location>
        <begin position="1"/>
        <end position="21"/>
    </location>
</feature>
<dbReference type="Proteomes" id="UP000268233">
    <property type="component" value="Unassembled WGS sequence"/>
</dbReference>
<comment type="caution">
    <text evidence="3">The sequence shown here is derived from an EMBL/GenBank/DDBJ whole genome shotgun (WGS) entry which is preliminary data.</text>
</comment>